<protein>
    <submittedName>
        <fullName evidence="3">Uncharacterized protein</fullName>
    </submittedName>
</protein>
<dbReference type="Proteomes" id="UP000887564">
    <property type="component" value="Unplaced"/>
</dbReference>
<evidence type="ECO:0000256" key="1">
    <source>
        <dbReference type="SAM" id="MobiDB-lite"/>
    </source>
</evidence>
<evidence type="ECO:0000313" key="3">
    <source>
        <dbReference type="WBParaSite" id="PEQ_0000093101-mRNA-1"/>
    </source>
</evidence>
<evidence type="ECO:0000313" key="2">
    <source>
        <dbReference type="Proteomes" id="UP000887564"/>
    </source>
</evidence>
<keyword evidence="2" id="KW-1185">Reference proteome</keyword>
<name>A0A914R3A5_PAREQ</name>
<feature type="region of interest" description="Disordered" evidence="1">
    <location>
        <begin position="1"/>
        <end position="23"/>
    </location>
</feature>
<dbReference type="AlphaFoldDB" id="A0A914R3A5"/>
<organism evidence="2 3">
    <name type="scientific">Parascaris equorum</name>
    <name type="common">Equine roundworm</name>
    <dbReference type="NCBI Taxonomy" id="6256"/>
    <lineage>
        <taxon>Eukaryota</taxon>
        <taxon>Metazoa</taxon>
        <taxon>Ecdysozoa</taxon>
        <taxon>Nematoda</taxon>
        <taxon>Chromadorea</taxon>
        <taxon>Rhabditida</taxon>
        <taxon>Spirurina</taxon>
        <taxon>Ascaridomorpha</taxon>
        <taxon>Ascaridoidea</taxon>
        <taxon>Ascarididae</taxon>
        <taxon>Parascaris</taxon>
    </lineage>
</organism>
<dbReference type="WBParaSite" id="PEQ_0000093101-mRNA-1">
    <property type="protein sequence ID" value="PEQ_0000093101-mRNA-1"/>
    <property type="gene ID" value="PEQ_0000093101"/>
</dbReference>
<reference evidence="3" key="1">
    <citation type="submission" date="2022-11" db="UniProtKB">
        <authorList>
            <consortium name="WormBaseParasite"/>
        </authorList>
    </citation>
    <scope>IDENTIFICATION</scope>
</reference>
<accession>A0A914R3A5</accession>
<proteinExistence type="predicted"/>
<sequence length="52" mass="5944">MAVTKRAVGNGIKKGTSSSFNVPPRQTEVWEVCWRRGRVDIKASHMSWTKLR</sequence>